<protein>
    <submittedName>
        <fullName evidence="1">Uncharacterized protein</fullName>
    </submittedName>
</protein>
<proteinExistence type="predicted"/>
<dbReference type="Proteomes" id="UP001472677">
    <property type="component" value="Unassembled WGS sequence"/>
</dbReference>
<name>A0ABR2AMY8_9ROSI</name>
<reference evidence="1 2" key="1">
    <citation type="journal article" date="2024" name="G3 (Bethesda)">
        <title>Genome assembly of Hibiscus sabdariffa L. provides insights into metabolisms of medicinal natural products.</title>
        <authorList>
            <person name="Kim T."/>
        </authorList>
    </citation>
    <scope>NUCLEOTIDE SEQUENCE [LARGE SCALE GENOMIC DNA]</scope>
    <source>
        <strain evidence="1">TK-2024</strain>
        <tissue evidence="1">Old leaves</tissue>
    </source>
</reference>
<evidence type="ECO:0000313" key="1">
    <source>
        <dbReference type="EMBL" id="KAK8495022.1"/>
    </source>
</evidence>
<gene>
    <name evidence="1" type="ORF">V6N12_073645</name>
</gene>
<keyword evidence="2" id="KW-1185">Reference proteome</keyword>
<dbReference type="EMBL" id="JBBPBM010000469">
    <property type="protein sequence ID" value="KAK8495022.1"/>
    <property type="molecule type" value="Genomic_DNA"/>
</dbReference>
<accession>A0ABR2AMY8</accession>
<comment type="caution">
    <text evidence="1">The sequence shown here is derived from an EMBL/GenBank/DDBJ whole genome shotgun (WGS) entry which is preliminary data.</text>
</comment>
<organism evidence="1 2">
    <name type="scientific">Hibiscus sabdariffa</name>
    <name type="common">roselle</name>
    <dbReference type="NCBI Taxonomy" id="183260"/>
    <lineage>
        <taxon>Eukaryota</taxon>
        <taxon>Viridiplantae</taxon>
        <taxon>Streptophyta</taxon>
        <taxon>Embryophyta</taxon>
        <taxon>Tracheophyta</taxon>
        <taxon>Spermatophyta</taxon>
        <taxon>Magnoliopsida</taxon>
        <taxon>eudicotyledons</taxon>
        <taxon>Gunneridae</taxon>
        <taxon>Pentapetalae</taxon>
        <taxon>rosids</taxon>
        <taxon>malvids</taxon>
        <taxon>Malvales</taxon>
        <taxon>Malvaceae</taxon>
        <taxon>Malvoideae</taxon>
        <taxon>Hibiscus</taxon>
    </lineage>
</organism>
<sequence length="103" mass="11827">MWTDVICDDREKHVFCQSYNCSTSSHQGILEELGNYCHVSSSTIFRSSERHVRCRLFTKSDSHPKVCSVDGLPMLLEEFEELDRESKTVGKSQKVKVKKQNAT</sequence>
<evidence type="ECO:0000313" key="2">
    <source>
        <dbReference type="Proteomes" id="UP001472677"/>
    </source>
</evidence>